<evidence type="ECO:0000313" key="2">
    <source>
        <dbReference type="EMBL" id="PQO44803.1"/>
    </source>
</evidence>
<dbReference type="Proteomes" id="UP000237819">
    <property type="component" value="Unassembled WGS sequence"/>
</dbReference>
<dbReference type="EMBL" id="PUHZ01000017">
    <property type="protein sequence ID" value="PQO44803.1"/>
    <property type="molecule type" value="Genomic_DNA"/>
</dbReference>
<dbReference type="RefSeq" id="WP_105336645.1">
    <property type="nucleotide sequence ID" value="NZ_PUHZ01000017.1"/>
</dbReference>
<feature type="region of interest" description="Disordered" evidence="1">
    <location>
        <begin position="763"/>
        <end position="806"/>
    </location>
</feature>
<dbReference type="SUPFAM" id="SSF89260">
    <property type="entry name" value="Collagen-binding domain"/>
    <property type="match status" value="1"/>
</dbReference>
<feature type="compositionally biased region" description="Basic and acidic residues" evidence="1">
    <location>
        <begin position="779"/>
        <end position="806"/>
    </location>
</feature>
<organism evidence="2 3">
    <name type="scientific">Blastopirellula marina</name>
    <dbReference type="NCBI Taxonomy" id="124"/>
    <lineage>
        <taxon>Bacteria</taxon>
        <taxon>Pseudomonadati</taxon>
        <taxon>Planctomycetota</taxon>
        <taxon>Planctomycetia</taxon>
        <taxon>Pirellulales</taxon>
        <taxon>Pirellulaceae</taxon>
        <taxon>Blastopirellula</taxon>
    </lineage>
</organism>
<evidence type="ECO:0000313" key="3">
    <source>
        <dbReference type="Proteomes" id="UP000237819"/>
    </source>
</evidence>
<proteinExistence type="predicted"/>
<dbReference type="OrthoDB" id="237792at2"/>
<dbReference type="AlphaFoldDB" id="A0A2S8GK36"/>
<dbReference type="Gene3D" id="2.60.120.380">
    <property type="match status" value="2"/>
</dbReference>
<comment type="caution">
    <text evidence="2">The sequence shown here is derived from an EMBL/GenBank/DDBJ whole genome shotgun (WGS) entry which is preliminary data.</text>
</comment>
<sequence length="806" mass="88172">MKRFHLLGLALIATMLINAMPLIAAQPSLQRMDPSGLQRGTEVEILLRGVRIHDAEEVLFFEPGVTMKSLEKVDDKQCKIVLSATPECRLGQHALRLRTASGLSDAYLFYIGALQEVAEKEPNNDFKEPQPVPMESTVNGTVQNEDVDYFVVEAKKGQRITAELAGLRLGRTFFDPYIAILNEQRFELAKSDDEPLVFQDCVCSLIAPEDGKYIIQVRESSYGGNGNCVYRLSIGSFPRPLGMYPTGGKPGEEVEVTWLGDASGKQTTKVRLPETEGEFLYYSEDANGIAPSPNRLFVSDLPAAVEVEPNNRREEATPMVGPGVASGVIEEKGDEDYFKFPAKKGQDYEIRVYARQELRSYLDPVVNVYNGNDGKHIQGNDDSNGNIDSYLTVKAPEDGDLVVRVRDHLSSGSPLNVYRLEVTQKKPALTVEIPEVQRYVARTVSVPQGNTMAVLLSARRENFGGELNFSFEDLPEGIEVTTFPMADNTNVLPVVFSAKADAALSGKLVDVVAKPTNEDLKIEGHVNQRSLLVRGQNNRDMWGHNAKRMTVAVTEKVPFQLEIVQPKVPIVRDGSMQLKVVAKREEGFDADIGIRLLYDPPGIGASRSIKIAKGQTEALIPMTANGSARIGTHKICVLGTAGYKAGSVEVSTPFADLVVEDRLVDFAFNKAAVEQGQDTKVIVGLSPKRDFPGEATVQLLGLPAGATSEPVKVTKDAEEAIFDVKVAKDAKDGKHASIVARITVTQNEEPIIQTNGNIELRIDKPLPPKVASAKPAPQAKKEAPKPPTEKPLTRLEQLRLAKEQGN</sequence>
<name>A0A2S8GK36_9BACT</name>
<accession>A0A2S8GK36</accession>
<gene>
    <name evidence="2" type="ORF">C5Y93_17050</name>
</gene>
<reference evidence="2 3" key="1">
    <citation type="submission" date="2018-02" db="EMBL/GenBank/DDBJ databases">
        <title>Comparative genomes isolates from brazilian mangrove.</title>
        <authorList>
            <person name="Araujo J.E."/>
            <person name="Taketani R.G."/>
            <person name="Silva M.C.P."/>
            <person name="Loureco M.V."/>
            <person name="Andreote F.D."/>
        </authorList>
    </citation>
    <scope>NUCLEOTIDE SEQUENCE [LARGE SCALE GENOMIC DNA]</scope>
    <source>
        <strain evidence="2 3">Nap-Phe MGV</strain>
    </source>
</reference>
<evidence type="ECO:0000256" key="1">
    <source>
        <dbReference type="SAM" id="MobiDB-lite"/>
    </source>
</evidence>
<protein>
    <submittedName>
        <fullName evidence="2">Peptidase</fullName>
    </submittedName>
</protein>
<feature type="compositionally biased region" description="Low complexity" evidence="1">
    <location>
        <begin position="769"/>
        <end position="778"/>
    </location>
</feature>